<reference evidence="1 2" key="1">
    <citation type="journal article" date="2019" name="Commun. Biol.">
        <title>The bagworm genome reveals a unique fibroin gene that provides high tensile strength.</title>
        <authorList>
            <person name="Kono N."/>
            <person name="Nakamura H."/>
            <person name="Ohtoshi R."/>
            <person name="Tomita M."/>
            <person name="Numata K."/>
            <person name="Arakawa K."/>
        </authorList>
    </citation>
    <scope>NUCLEOTIDE SEQUENCE [LARGE SCALE GENOMIC DNA]</scope>
</reference>
<protein>
    <submittedName>
        <fullName evidence="1">Uncharacterized protein</fullName>
    </submittedName>
</protein>
<organism evidence="1 2">
    <name type="scientific">Eumeta variegata</name>
    <name type="common">Bagworm moth</name>
    <name type="synonym">Eumeta japonica</name>
    <dbReference type="NCBI Taxonomy" id="151549"/>
    <lineage>
        <taxon>Eukaryota</taxon>
        <taxon>Metazoa</taxon>
        <taxon>Ecdysozoa</taxon>
        <taxon>Arthropoda</taxon>
        <taxon>Hexapoda</taxon>
        <taxon>Insecta</taxon>
        <taxon>Pterygota</taxon>
        <taxon>Neoptera</taxon>
        <taxon>Endopterygota</taxon>
        <taxon>Lepidoptera</taxon>
        <taxon>Glossata</taxon>
        <taxon>Ditrysia</taxon>
        <taxon>Tineoidea</taxon>
        <taxon>Psychidae</taxon>
        <taxon>Oiketicinae</taxon>
        <taxon>Eumeta</taxon>
    </lineage>
</organism>
<sequence length="100" mass="11261">MWQSPDAADFDPASKRADFTTFVLASYPMIKLEPSAVLELKAGRGTESIARTGTEIENRTEVETKCDQFRIYAYDPETKQHTTVRVLQDEPNPTKVPKAL</sequence>
<dbReference type="AlphaFoldDB" id="A0A4C1WS90"/>
<accession>A0A4C1WS90</accession>
<proteinExistence type="predicted"/>
<dbReference type="Proteomes" id="UP000299102">
    <property type="component" value="Unassembled WGS sequence"/>
</dbReference>
<dbReference type="EMBL" id="BGZK01000645">
    <property type="protein sequence ID" value="GBP54366.1"/>
    <property type="molecule type" value="Genomic_DNA"/>
</dbReference>
<name>A0A4C1WS90_EUMVA</name>
<comment type="caution">
    <text evidence="1">The sequence shown here is derived from an EMBL/GenBank/DDBJ whole genome shotgun (WGS) entry which is preliminary data.</text>
</comment>
<evidence type="ECO:0000313" key="1">
    <source>
        <dbReference type="EMBL" id="GBP54366.1"/>
    </source>
</evidence>
<evidence type="ECO:0000313" key="2">
    <source>
        <dbReference type="Proteomes" id="UP000299102"/>
    </source>
</evidence>
<keyword evidence="2" id="KW-1185">Reference proteome</keyword>
<gene>
    <name evidence="1" type="ORF">EVAR_50779_1</name>
</gene>